<comment type="caution">
    <text evidence="8">The sequence shown here is derived from an EMBL/GenBank/DDBJ whole genome shotgun (WGS) entry which is preliminary data.</text>
</comment>
<evidence type="ECO:0000256" key="1">
    <source>
        <dbReference type="ARBA" id="ARBA00004123"/>
    </source>
</evidence>
<evidence type="ECO:0000256" key="2">
    <source>
        <dbReference type="ARBA" id="ARBA00023015"/>
    </source>
</evidence>
<evidence type="ECO:0000256" key="5">
    <source>
        <dbReference type="ARBA" id="ARBA00023242"/>
    </source>
</evidence>
<comment type="subcellular location">
    <subcellularLocation>
        <location evidence="1">Nucleus</location>
    </subcellularLocation>
</comment>
<dbReference type="InParanoid" id="A0A409YFZ3"/>
<dbReference type="GO" id="GO:0000978">
    <property type="term" value="F:RNA polymerase II cis-regulatory region sequence-specific DNA binding"/>
    <property type="evidence" value="ECO:0007669"/>
    <property type="project" value="TreeGrafter"/>
</dbReference>
<dbReference type="PRINTS" id="PR00404">
    <property type="entry name" value="MADSDOMAIN"/>
</dbReference>
<dbReference type="OrthoDB" id="1898716at2759"/>
<gene>
    <name evidence="8" type="ORF">CVT24_001272</name>
</gene>
<dbReference type="Proteomes" id="UP000284842">
    <property type="component" value="Unassembled WGS sequence"/>
</dbReference>
<dbReference type="PANTHER" id="PTHR11945:SF534">
    <property type="entry name" value="MYOCYTE-SPECIFIC ENHANCER FACTOR 2"/>
    <property type="match status" value="1"/>
</dbReference>
<dbReference type="AlphaFoldDB" id="A0A409YFZ3"/>
<evidence type="ECO:0000256" key="4">
    <source>
        <dbReference type="ARBA" id="ARBA00023163"/>
    </source>
</evidence>
<proteinExistence type="predicted"/>
<dbReference type="PROSITE" id="PS50066">
    <property type="entry name" value="MADS_BOX_2"/>
    <property type="match status" value="1"/>
</dbReference>
<dbReference type="GO" id="GO:0005634">
    <property type="term" value="C:nucleus"/>
    <property type="evidence" value="ECO:0007669"/>
    <property type="project" value="UniProtKB-SubCell"/>
</dbReference>
<dbReference type="SUPFAM" id="SSF55455">
    <property type="entry name" value="SRF-like"/>
    <property type="match status" value="1"/>
</dbReference>
<dbReference type="InterPro" id="IPR002100">
    <property type="entry name" value="TF_MADSbox"/>
</dbReference>
<keyword evidence="2" id="KW-0805">Transcription regulation</keyword>
<feature type="compositionally biased region" description="Low complexity" evidence="6">
    <location>
        <begin position="270"/>
        <end position="285"/>
    </location>
</feature>
<dbReference type="GO" id="GO:0046983">
    <property type="term" value="F:protein dimerization activity"/>
    <property type="evidence" value="ECO:0007669"/>
    <property type="project" value="InterPro"/>
</dbReference>
<protein>
    <recommendedName>
        <fullName evidence="7">MADS-box domain-containing protein</fullName>
    </recommendedName>
</protein>
<evidence type="ECO:0000256" key="3">
    <source>
        <dbReference type="ARBA" id="ARBA00023125"/>
    </source>
</evidence>
<organism evidence="8 9">
    <name type="scientific">Panaeolus cyanescens</name>
    <dbReference type="NCBI Taxonomy" id="181874"/>
    <lineage>
        <taxon>Eukaryota</taxon>
        <taxon>Fungi</taxon>
        <taxon>Dikarya</taxon>
        <taxon>Basidiomycota</taxon>
        <taxon>Agaricomycotina</taxon>
        <taxon>Agaricomycetes</taxon>
        <taxon>Agaricomycetidae</taxon>
        <taxon>Agaricales</taxon>
        <taxon>Agaricineae</taxon>
        <taxon>Galeropsidaceae</taxon>
        <taxon>Panaeolus</taxon>
    </lineage>
</organism>
<feature type="compositionally biased region" description="Basic and acidic residues" evidence="6">
    <location>
        <begin position="548"/>
        <end position="585"/>
    </location>
</feature>
<dbReference type="InterPro" id="IPR036879">
    <property type="entry name" value="TF_MADSbox_sf"/>
</dbReference>
<feature type="compositionally biased region" description="Basic and acidic residues" evidence="6">
    <location>
        <begin position="75"/>
        <end position="84"/>
    </location>
</feature>
<dbReference type="Pfam" id="PF00319">
    <property type="entry name" value="SRF-TF"/>
    <property type="match status" value="1"/>
</dbReference>
<feature type="compositionally biased region" description="Acidic residues" evidence="6">
    <location>
        <begin position="97"/>
        <end position="111"/>
    </location>
</feature>
<dbReference type="SMART" id="SM00432">
    <property type="entry name" value="MADS"/>
    <property type="match status" value="1"/>
</dbReference>
<feature type="domain" description="MADS-box" evidence="7">
    <location>
        <begin position="11"/>
        <end position="51"/>
    </location>
</feature>
<keyword evidence="5" id="KW-0539">Nucleus</keyword>
<feature type="compositionally biased region" description="Polar residues" evidence="6">
    <location>
        <begin position="166"/>
        <end position="179"/>
    </location>
</feature>
<feature type="compositionally biased region" description="Low complexity" evidence="6">
    <location>
        <begin position="123"/>
        <end position="136"/>
    </location>
</feature>
<dbReference type="PANTHER" id="PTHR11945">
    <property type="entry name" value="MADS BOX PROTEIN"/>
    <property type="match status" value="1"/>
</dbReference>
<keyword evidence="3" id="KW-0238">DNA-binding</keyword>
<feature type="region of interest" description="Disordered" evidence="6">
    <location>
        <begin position="501"/>
        <end position="585"/>
    </location>
</feature>
<dbReference type="Gene3D" id="3.40.1810.10">
    <property type="entry name" value="Transcription factor, MADS-box"/>
    <property type="match status" value="1"/>
</dbReference>
<evidence type="ECO:0000313" key="8">
    <source>
        <dbReference type="EMBL" id="PPR01933.1"/>
    </source>
</evidence>
<evidence type="ECO:0000259" key="7">
    <source>
        <dbReference type="PROSITE" id="PS50066"/>
    </source>
</evidence>
<feature type="compositionally biased region" description="Polar residues" evidence="6">
    <location>
        <begin position="205"/>
        <end position="216"/>
    </location>
</feature>
<feature type="compositionally biased region" description="Polar residues" evidence="6">
    <location>
        <begin position="318"/>
        <end position="336"/>
    </location>
</feature>
<evidence type="ECO:0000313" key="9">
    <source>
        <dbReference type="Proteomes" id="UP000284842"/>
    </source>
</evidence>
<reference evidence="8 9" key="1">
    <citation type="journal article" date="2018" name="Evol. Lett.">
        <title>Horizontal gene cluster transfer increased hallucinogenic mushroom diversity.</title>
        <authorList>
            <person name="Reynolds H.T."/>
            <person name="Vijayakumar V."/>
            <person name="Gluck-Thaler E."/>
            <person name="Korotkin H.B."/>
            <person name="Matheny P.B."/>
            <person name="Slot J.C."/>
        </authorList>
    </citation>
    <scope>NUCLEOTIDE SEQUENCE [LARGE SCALE GENOMIC DNA]</scope>
    <source>
        <strain evidence="8 9">2629</strain>
    </source>
</reference>
<accession>A0A409YFZ3</accession>
<keyword evidence="9" id="KW-1185">Reference proteome</keyword>
<dbReference type="GO" id="GO:0045944">
    <property type="term" value="P:positive regulation of transcription by RNA polymerase II"/>
    <property type="evidence" value="ECO:0007669"/>
    <property type="project" value="TreeGrafter"/>
</dbReference>
<evidence type="ECO:0000256" key="6">
    <source>
        <dbReference type="SAM" id="MobiDB-lite"/>
    </source>
</evidence>
<name>A0A409YFZ3_9AGAR</name>
<sequence length="585" mass="64214">MSTLDEIFAIIQHERNRSVTFLKRKNGLFKKAYELGVLCSVDVAVIIFEDRPGHDLKLHQYSSSDIRDIIQRQLRHQGERDAKGPSDFSGSGGKDDENGDGDDDAVEEEEEPPARPAKRKATGKAAVTPSAATPTTNGAYTPSTRNGRSAQTPLSVHGVRGFEEGPSTSSVLPVSNDRVSNLRETNSRSSNKRTRSETDADPETSRSPSEDTQPPRSSLFLPEQQNTGRGYVRQIRYPHEMGPPQDSGSFNHVPMQPPSSHSLNYGYNPLFSNSHNSTLSSFSSSRGSPPQHLQNYSRDIDREAYFPPRGKFSDSPYDMNSYSNSGRHPLPSSSGSGMHFSQWPQQSSREGRMDFSVFLEVDQRSRQQENLLNGRSEPSGLEWPTHETSRASRGTMGPPVSHMHSSLNTDDWFDAFSSNADGAVPPENKDMSRTQGTSWERNNTTEDMAQVFESTKKQITSSRPSASNALQGIMVPDVPPPGGSMMANEPPLQIPDITISMARDSVEPPAHVESALPADTDVVMDPPSFTSESSKHCSLDAENGSKTNENERPLKSEERQDSPPKDLAKGQDPPAEEKAAEPSST</sequence>
<dbReference type="GO" id="GO:0000981">
    <property type="term" value="F:DNA-binding transcription factor activity, RNA polymerase II-specific"/>
    <property type="evidence" value="ECO:0007669"/>
    <property type="project" value="TreeGrafter"/>
</dbReference>
<keyword evidence="4" id="KW-0804">Transcription</keyword>
<feature type="compositionally biased region" description="Polar residues" evidence="6">
    <location>
        <begin position="286"/>
        <end position="297"/>
    </location>
</feature>
<dbReference type="EMBL" id="NHTK01001202">
    <property type="protein sequence ID" value="PPR01933.1"/>
    <property type="molecule type" value="Genomic_DNA"/>
</dbReference>
<feature type="region of interest" description="Disordered" evidence="6">
    <location>
        <begin position="75"/>
        <end position="347"/>
    </location>
</feature>
<feature type="region of interest" description="Disordered" evidence="6">
    <location>
        <begin position="368"/>
        <end position="402"/>
    </location>
</feature>
<feature type="compositionally biased region" description="Polar residues" evidence="6">
    <location>
        <begin position="137"/>
        <end position="154"/>
    </location>
</feature>
<dbReference type="STRING" id="181874.A0A409YFZ3"/>